<organism evidence="3 4">
    <name type="scientific">Methylobacterium isbiliense</name>
    <dbReference type="NCBI Taxonomy" id="315478"/>
    <lineage>
        <taxon>Bacteria</taxon>
        <taxon>Pseudomonadati</taxon>
        <taxon>Pseudomonadota</taxon>
        <taxon>Alphaproteobacteria</taxon>
        <taxon>Hyphomicrobiales</taxon>
        <taxon>Methylobacteriaceae</taxon>
        <taxon>Methylobacterium</taxon>
    </lineage>
</organism>
<dbReference type="PANTHER" id="PTHR36919:SF2">
    <property type="entry name" value="BLL6627 PROTEIN"/>
    <property type="match status" value="1"/>
</dbReference>
<reference evidence="3" key="1">
    <citation type="journal article" date="2021" name="Front. Microbiol.">
        <title>Comprehensive Comparative Genomics and Phenotyping of Methylobacterium Species.</title>
        <authorList>
            <person name="Alessa O."/>
            <person name="Ogura Y."/>
            <person name="Fujitani Y."/>
            <person name="Takami H."/>
            <person name="Hayashi T."/>
            <person name="Sahin N."/>
            <person name="Tani A."/>
        </authorList>
    </citation>
    <scope>NUCLEOTIDE SEQUENCE</scope>
    <source>
        <strain evidence="3">DSM 17168</strain>
    </source>
</reference>
<keyword evidence="1" id="KW-0732">Signal</keyword>
<evidence type="ECO:0000256" key="1">
    <source>
        <dbReference type="SAM" id="SignalP"/>
    </source>
</evidence>
<dbReference type="EMBL" id="BPQQ01000045">
    <property type="protein sequence ID" value="GJE02007.1"/>
    <property type="molecule type" value="Genomic_DNA"/>
</dbReference>
<evidence type="ECO:0000313" key="4">
    <source>
        <dbReference type="Proteomes" id="UP001055153"/>
    </source>
</evidence>
<comment type="caution">
    <text evidence="3">The sequence shown here is derived from an EMBL/GenBank/DDBJ whole genome shotgun (WGS) entry which is preliminary data.</text>
</comment>
<evidence type="ECO:0000259" key="2">
    <source>
        <dbReference type="Pfam" id="PF09917"/>
    </source>
</evidence>
<dbReference type="Pfam" id="PF09917">
    <property type="entry name" value="DUF2147"/>
    <property type="match status" value="1"/>
</dbReference>
<name>A0ABQ4SFK6_9HYPH</name>
<dbReference type="InterPro" id="IPR019223">
    <property type="entry name" value="DUF2147"/>
</dbReference>
<dbReference type="Proteomes" id="UP001055153">
    <property type="component" value="Unassembled WGS sequence"/>
</dbReference>
<evidence type="ECO:0000313" key="3">
    <source>
        <dbReference type="EMBL" id="GJE02007.1"/>
    </source>
</evidence>
<gene>
    <name evidence="3" type="ORF">GMJLKIPL_3951</name>
</gene>
<keyword evidence="4" id="KW-1185">Reference proteome</keyword>
<proteinExistence type="predicted"/>
<dbReference type="PANTHER" id="PTHR36919">
    <property type="entry name" value="BLR1215 PROTEIN"/>
    <property type="match status" value="1"/>
</dbReference>
<sequence length="139" mass="14775">MHRTLLAALFLMLPVLGCPALAQSGLQPAGTWRTPGGDAHVRIAKCGQAYCGTVTRILSGESRDVNNPDPALRGRSLVGVAISSDMRPSGEGWEGSLYNFRDGKTYSGKLAMKGPDALELAGCVFGGLICKRQVWSRVN</sequence>
<accession>A0ABQ4SFK6</accession>
<feature type="domain" description="DUF2147" evidence="2">
    <location>
        <begin position="30"/>
        <end position="137"/>
    </location>
</feature>
<dbReference type="RefSeq" id="WP_238237306.1">
    <property type="nucleotide sequence ID" value="NZ_BPQQ01000045.1"/>
</dbReference>
<protein>
    <recommendedName>
        <fullName evidence="2">DUF2147 domain-containing protein</fullName>
    </recommendedName>
</protein>
<feature type="chain" id="PRO_5046030719" description="DUF2147 domain-containing protein" evidence="1">
    <location>
        <begin position="23"/>
        <end position="139"/>
    </location>
</feature>
<feature type="signal peptide" evidence="1">
    <location>
        <begin position="1"/>
        <end position="22"/>
    </location>
</feature>
<dbReference type="Gene3D" id="2.40.128.520">
    <property type="match status" value="1"/>
</dbReference>
<reference evidence="3" key="2">
    <citation type="submission" date="2021-08" db="EMBL/GenBank/DDBJ databases">
        <authorList>
            <person name="Tani A."/>
            <person name="Ola A."/>
            <person name="Ogura Y."/>
            <person name="Katsura K."/>
            <person name="Hayashi T."/>
        </authorList>
    </citation>
    <scope>NUCLEOTIDE SEQUENCE</scope>
    <source>
        <strain evidence="3">DSM 17168</strain>
    </source>
</reference>